<keyword evidence="1" id="KW-0812">Transmembrane</keyword>
<proteinExistence type="predicted"/>
<reference evidence="2" key="1">
    <citation type="submission" date="2021-01" db="EMBL/GenBank/DDBJ databases">
        <authorList>
            <consortium name="Genoscope - CEA"/>
            <person name="William W."/>
        </authorList>
    </citation>
    <scope>NUCLEOTIDE SEQUENCE</scope>
</reference>
<accession>A0A816T0Y2</accession>
<organism evidence="2">
    <name type="scientific">Brassica napus</name>
    <name type="common">Rape</name>
    <dbReference type="NCBI Taxonomy" id="3708"/>
    <lineage>
        <taxon>Eukaryota</taxon>
        <taxon>Viridiplantae</taxon>
        <taxon>Streptophyta</taxon>
        <taxon>Embryophyta</taxon>
        <taxon>Tracheophyta</taxon>
        <taxon>Spermatophyta</taxon>
        <taxon>Magnoliopsida</taxon>
        <taxon>eudicotyledons</taxon>
        <taxon>Gunneridae</taxon>
        <taxon>Pentapetalae</taxon>
        <taxon>rosids</taxon>
        <taxon>malvids</taxon>
        <taxon>Brassicales</taxon>
        <taxon>Brassicaceae</taxon>
        <taxon>Brassiceae</taxon>
        <taxon>Brassica</taxon>
    </lineage>
</organism>
<keyword evidence="1" id="KW-1133">Transmembrane helix</keyword>
<name>A0A816T0Y2_BRANA</name>
<gene>
    <name evidence="2" type="ORF">DARMORV10_A06P42970.1</name>
</gene>
<evidence type="ECO:0000256" key="1">
    <source>
        <dbReference type="SAM" id="Phobius"/>
    </source>
</evidence>
<feature type="transmembrane region" description="Helical" evidence="1">
    <location>
        <begin position="9"/>
        <end position="34"/>
    </location>
</feature>
<sequence length="41" mass="4694">MQGQTLSDFFLIVLIFFFWFRVCGFDFVIVVLIVQGGVSCT</sequence>
<dbReference type="AlphaFoldDB" id="A0A816T0Y2"/>
<protein>
    <submittedName>
        <fullName evidence="2">(rape) hypothetical protein</fullName>
    </submittedName>
</protein>
<dbReference type="Proteomes" id="UP001295469">
    <property type="component" value="Chromosome A06"/>
</dbReference>
<dbReference type="EMBL" id="HG994360">
    <property type="protein sequence ID" value="CAF2090524.1"/>
    <property type="molecule type" value="Genomic_DNA"/>
</dbReference>
<evidence type="ECO:0000313" key="2">
    <source>
        <dbReference type="EMBL" id="CAF2090524.1"/>
    </source>
</evidence>
<keyword evidence="1" id="KW-0472">Membrane</keyword>